<dbReference type="Gene3D" id="3.40.50.1820">
    <property type="entry name" value="alpha/beta hydrolase"/>
    <property type="match status" value="1"/>
</dbReference>
<keyword evidence="5" id="KW-1185">Reference proteome</keyword>
<evidence type="ECO:0000256" key="1">
    <source>
        <dbReference type="ARBA" id="ARBA00022729"/>
    </source>
</evidence>
<evidence type="ECO:0000259" key="3">
    <source>
        <dbReference type="Pfam" id="PF01738"/>
    </source>
</evidence>
<dbReference type="InterPro" id="IPR002925">
    <property type="entry name" value="Dienelactn_hydro"/>
</dbReference>
<reference evidence="4 5" key="1">
    <citation type="submission" date="2023-06" db="EMBL/GenBank/DDBJ databases">
        <title>Roseiconus lacunae JC819 isolated from Gulf of Mannar region, Tamil Nadu.</title>
        <authorList>
            <person name="Pk S."/>
            <person name="Ch S."/>
            <person name="Ch V.R."/>
        </authorList>
    </citation>
    <scope>NUCLEOTIDE SEQUENCE [LARGE SCALE GENOMIC DNA]</scope>
    <source>
        <strain evidence="4 5">JC819</strain>
    </source>
</reference>
<dbReference type="InterPro" id="IPR029058">
    <property type="entry name" value="AB_hydrolase_fold"/>
</dbReference>
<protein>
    <submittedName>
        <fullName evidence="4">Prolyl oligopeptidase family serine peptidase</fullName>
    </submittedName>
</protein>
<proteinExistence type="predicted"/>
<feature type="domain" description="Dienelactone hydrolase" evidence="3">
    <location>
        <begin position="112"/>
        <end position="214"/>
    </location>
</feature>
<dbReference type="InterPro" id="IPR050955">
    <property type="entry name" value="Plant_Biomass_Hydrol_Est"/>
</dbReference>
<dbReference type="PANTHER" id="PTHR43037">
    <property type="entry name" value="UNNAMED PRODUCT-RELATED"/>
    <property type="match status" value="1"/>
</dbReference>
<accession>A0ABT7PEA6</accession>
<evidence type="ECO:0000256" key="2">
    <source>
        <dbReference type="SAM" id="SignalP"/>
    </source>
</evidence>
<sequence length="236" mass="25989">MRSIALFSFTVAVLCGSAIAADDSTQTAERLDVMVPVQLHYLLSLPEGYSDSGDPMPLLLFLHGAGERGSKLEQVKKHGPPKLIEAGQKLPFIVVSPQCGSGKIWQPHQLTALLDDVVKKYNVDENRIYVTGLSMGGFGTWALAAYTPERFAAVAPICGGSEAFRAKALKGLPIWVFHGAKDSVVPLSRSETMVEALRKVGNEPKFTVYPEALHDSWTETYNNPELYEWFLSHKKR</sequence>
<keyword evidence="1 2" id="KW-0732">Signal</keyword>
<dbReference type="RefSeq" id="WP_289162449.1">
    <property type="nucleotide sequence ID" value="NZ_JASZZN010000003.1"/>
</dbReference>
<dbReference type="PANTHER" id="PTHR43037:SF1">
    <property type="entry name" value="BLL1128 PROTEIN"/>
    <property type="match status" value="1"/>
</dbReference>
<dbReference type="Proteomes" id="UP001239462">
    <property type="component" value="Unassembled WGS sequence"/>
</dbReference>
<feature type="signal peptide" evidence="2">
    <location>
        <begin position="1"/>
        <end position="20"/>
    </location>
</feature>
<organism evidence="4 5">
    <name type="scientific">Roseiconus lacunae</name>
    <dbReference type="NCBI Taxonomy" id="2605694"/>
    <lineage>
        <taxon>Bacteria</taxon>
        <taxon>Pseudomonadati</taxon>
        <taxon>Planctomycetota</taxon>
        <taxon>Planctomycetia</taxon>
        <taxon>Pirellulales</taxon>
        <taxon>Pirellulaceae</taxon>
        <taxon>Roseiconus</taxon>
    </lineage>
</organism>
<dbReference type="Pfam" id="PF01738">
    <property type="entry name" value="DLH"/>
    <property type="match status" value="1"/>
</dbReference>
<comment type="caution">
    <text evidence="4">The sequence shown here is derived from an EMBL/GenBank/DDBJ whole genome shotgun (WGS) entry which is preliminary data.</text>
</comment>
<name>A0ABT7PEA6_9BACT</name>
<gene>
    <name evidence="4" type="ORF">QTN89_05170</name>
</gene>
<dbReference type="SUPFAM" id="SSF53474">
    <property type="entry name" value="alpha/beta-Hydrolases"/>
    <property type="match status" value="1"/>
</dbReference>
<dbReference type="EMBL" id="JASZZN010000003">
    <property type="protein sequence ID" value="MDM4014811.1"/>
    <property type="molecule type" value="Genomic_DNA"/>
</dbReference>
<evidence type="ECO:0000313" key="5">
    <source>
        <dbReference type="Proteomes" id="UP001239462"/>
    </source>
</evidence>
<evidence type="ECO:0000313" key="4">
    <source>
        <dbReference type="EMBL" id="MDM4014811.1"/>
    </source>
</evidence>
<feature type="chain" id="PRO_5045918784" evidence="2">
    <location>
        <begin position="21"/>
        <end position="236"/>
    </location>
</feature>